<organism evidence="2 3">
    <name type="scientific">Clostridium subterminale</name>
    <dbReference type="NCBI Taxonomy" id="1550"/>
    <lineage>
        <taxon>Bacteria</taxon>
        <taxon>Bacillati</taxon>
        <taxon>Bacillota</taxon>
        <taxon>Clostridia</taxon>
        <taxon>Eubacteriales</taxon>
        <taxon>Clostridiaceae</taxon>
        <taxon>Clostridium</taxon>
    </lineage>
</organism>
<dbReference type="RefSeq" id="WP_343825789.1">
    <property type="nucleotide sequence ID" value="NZ_BAAACI010000006.1"/>
</dbReference>
<sequence length="114" mass="12926">MEEEMREGWGTCNHCGNKYFATKVKYPSNDLAHEIPCPSCGATVGMVSKGTDDFNLESEEDIRRQQEYDDKRPNCPICNSKMVMRKGPYSTFWGCSNYPDCTGTRSINSNDDAY</sequence>
<comment type="caution">
    <text evidence="2">The sequence shown here is derived from an EMBL/GenBank/DDBJ whole genome shotgun (WGS) entry which is preliminary data.</text>
</comment>
<gene>
    <name evidence="2" type="ORF">GCM10008908_18680</name>
</gene>
<feature type="domain" description="DNA topoisomerase type IA zn finger" evidence="1">
    <location>
        <begin position="74"/>
        <end position="110"/>
    </location>
</feature>
<dbReference type="SUPFAM" id="SSF57783">
    <property type="entry name" value="Zinc beta-ribbon"/>
    <property type="match status" value="1"/>
</dbReference>
<keyword evidence="3" id="KW-1185">Reference proteome</keyword>
<dbReference type="InterPro" id="IPR013498">
    <property type="entry name" value="Topo_IA_Znf"/>
</dbReference>
<proteinExistence type="predicted"/>
<evidence type="ECO:0000313" key="3">
    <source>
        <dbReference type="Proteomes" id="UP001501047"/>
    </source>
</evidence>
<dbReference type="Proteomes" id="UP001501047">
    <property type="component" value="Unassembled WGS sequence"/>
</dbReference>
<dbReference type="Gene3D" id="3.30.65.10">
    <property type="entry name" value="Bacterial Topoisomerase I, domain 1"/>
    <property type="match status" value="1"/>
</dbReference>
<dbReference type="Pfam" id="PF01396">
    <property type="entry name" value="Zn_ribbon_Top1"/>
    <property type="match status" value="1"/>
</dbReference>
<protein>
    <recommendedName>
        <fullName evidence="1">DNA topoisomerase type IA zn finger domain-containing protein</fullName>
    </recommendedName>
</protein>
<reference evidence="3" key="1">
    <citation type="journal article" date="2019" name="Int. J. Syst. Evol. Microbiol.">
        <title>The Global Catalogue of Microorganisms (GCM) 10K type strain sequencing project: providing services to taxonomists for standard genome sequencing and annotation.</title>
        <authorList>
            <consortium name="The Broad Institute Genomics Platform"/>
            <consortium name="The Broad Institute Genome Sequencing Center for Infectious Disease"/>
            <person name="Wu L."/>
            <person name="Ma J."/>
        </authorList>
    </citation>
    <scope>NUCLEOTIDE SEQUENCE [LARGE SCALE GENOMIC DNA]</scope>
    <source>
        <strain evidence="3">JCM 1417</strain>
    </source>
</reference>
<evidence type="ECO:0000313" key="2">
    <source>
        <dbReference type="EMBL" id="GAA0772429.1"/>
    </source>
</evidence>
<evidence type="ECO:0000259" key="1">
    <source>
        <dbReference type="Pfam" id="PF01396"/>
    </source>
</evidence>
<accession>A0ABP3W164</accession>
<dbReference type="EMBL" id="BAAACI010000006">
    <property type="protein sequence ID" value="GAA0772429.1"/>
    <property type="molecule type" value="Genomic_DNA"/>
</dbReference>
<name>A0ABP3W164_CLOSU</name>